<organism evidence="1 2">
    <name type="scientific">Trichuris muris</name>
    <name type="common">Mouse whipworm</name>
    <dbReference type="NCBI Taxonomy" id="70415"/>
    <lineage>
        <taxon>Eukaryota</taxon>
        <taxon>Metazoa</taxon>
        <taxon>Ecdysozoa</taxon>
        <taxon>Nematoda</taxon>
        <taxon>Enoplea</taxon>
        <taxon>Dorylaimia</taxon>
        <taxon>Trichinellida</taxon>
        <taxon>Trichuridae</taxon>
        <taxon>Trichuris</taxon>
    </lineage>
</organism>
<sequence length="68" mass="7470">MRRYNATIRLLEGNACVDVASAGAETSKTSCFFIPRLRWKNEGAVRARESSKAISGVQPSAITLRRAE</sequence>
<name>A0A5S6R4M3_TRIMR</name>
<dbReference type="WBParaSite" id="TMUE_3000014541.1">
    <property type="protein sequence ID" value="TMUE_3000014541.1"/>
    <property type="gene ID" value="WBGene00302235"/>
</dbReference>
<dbReference type="AlphaFoldDB" id="A0A5S6R4M3"/>
<protein>
    <submittedName>
        <fullName evidence="2">Uncharacterized protein</fullName>
    </submittedName>
</protein>
<evidence type="ECO:0000313" key="1">
    <source>
        <dbReference type="Proteomes" id="UP000046395"/>
    </source>
</evidence>
<dbReference type="Proteomes" id="UP000046395">
    <property type="component" value="Unassembled WGS sequence"/>
</dbReference>
<accession>A0A5S6R4M3</accession>
<evidence type="ECO:0000313" key="2">
    <source>
        <dbReference type="WBParaSite" id="TMUE_3000014541.1"/>
    </source>
</evidence>
<reference evidence="2" key="1">
    <citation type="submission" date="2019-12" db="UniProtKB">
        <authorList>
            <consortium name="WormBaseParasite"/>
        </authorList>
    </citation>
    <scope>IDENTIFICATION</scope>
</reference>
<proteinExistence type="predicted"/>
<keyword evidence="1" id="KW-1185">Reference proteome</keyword>